<proteinExistence type="inferred from homology"/>
<dbReference type="Pfam" id="PF05730">
    <property type="entry name" value="CFEM"/>
    <property type="match status" value="1"/>
</dbReference>
<feature type="domain" description="CFEM" evidence="11">
    <location>
        <begin position="22"/>
        <end position="134"/>
    </location>
</feature>
<keyword evidence="4" id="KW-0964">Secreted</keyword>
<dbReference type="PROSITE" id="PS52012">
    <property type="entry name" value="CFEM"/>
    <property type="match status" value="1"/>
</dbReference>
<evidence type="ECO:0000256" key="10">
    <source>
        <dbReference type="SAM" id="SignalP"/>
    </source>
</evidence>
<keyword evidence="13" id="KW-1185">Reference proteome</keyword>
<keyword evidence="8" id="KW-0449">Lipoprotein</keyword>
<evidence type="ECO:0000256" key="7">
    <source>
        <dbReference type="ARBA" id="ARBA00023157"/>
    </source>
</evidence>
<keyword evidence="9" id="KW-0408">Iron</keyword>
<evidence type="ECO:0000256" key="8">
    <source>
        <dbReference type="ARBA" id="ARBA00023288"/>
    </source>
</evidence>
<keyword evidence="5" id="KW-0472">Membrane</keyword>
<dbReference type="SMART" id="SM00747">
    <property type="entry name" value="CFEM"/>
    <property type="match status" value="1"/>
</dbReference>
<evidence type="ECO:0000313" key="13">
    <source>
        <dbReference type="Proteomes" id="UP000546213"/>
    </source>
</evidence>
<dbReference type="GO" id="GO:0005576">
    <property type="term" value="C:extracellular region"/>
    <property type="evidence" value="ECO:0007669"/>
    <property type="project" value="UniProtKB-SubCell"/>
</dbReference>
<dbReference type="Proteomes" id="UP000546213">
    <property type="component" value="Unassembled WGS sequence"/>
</dbReference>
<feature type="chain" id="PRO_5034365237" description="CFEM domain-containing protein" evidence="10">
    <location>
        <begin position="25"/>
        <end position="409"/>
    </location>
</feature>
<evidence type="ECO:0000256" key="4">
    <source>
        <dbReference type="ARBA" id="ARBA00022525"/>
    </source>
</evidence>
<evidence type="ECO:0000259" key="11">
    <source>
        <dbReference type="PROSITE" id="PS52012"/>
    </source>
</evidence>
<evidence type="ECO:0000256" key="6">
    <source>
        <dbReference type="ARBA" id="ARBA00022729"/>
    </source>
</evidence>
<comment type="caution">
    <text evidence="12">The sequence shown here is derived from an EMBL/GenBank/DDBJ whole genome shotgun (WGS) entry which is preliminary data.</text>
</comment>
<keyword evidence="5" id="KW-0325">Glycoprotein</keyword>
<keyword evidence="9" id="KW-0349">Heme</keyword>
<gene>
    <name evidence="12" type="ORF">FPCIR_9406</name>
</gene>
<keyword evidence="5" id="KW-0336">GPI-anchor</keyword>
<sequence>MGFSKSYVLGAISALFMVVSSTAATSTTTTTTTNVAATALPSLIDSLPECATHCFTSVGDEIGCDATDLKCMCKQNDVFKTHWGICVRKECKDKEFNQSLDIRDDICAAMSMSPDSAAMESASTVIEANSPKETDSGAGRLIPAGAIAAILFAYHSAPTMDITKDLKMLRLDGSKKRIADPEQPSEIGLKTLPTELLIKIATALHPINRASLAFTSSWLHSIIGNALKLNQFDRLEFLRRLELDDMWLSEIFCEICQKFHEPRKSRNFTPREARRACIRYGDPKLEKPNFASHLEQMIEFTLDYVDDEEGPHIRVDQDIYYSHEDRILIKSQRTLFPGRNTGREVMGILNGARNLGWIIHENPELLAVCEHTYWPEVYPYLFRPEDEFKWRRGQCNAYGLTKTIAGFIV</sequence>
<keyword evidence="7 9" id="KW-1015">Disulfide bond</keyword>
<accession>A0A8H5P0Y5</accession>
<keyword evidence="6 10" id="KW-0732">Signal</keyword>
<reference evidence="12 13" key="1">
    <citation type="submission" date="2020-05" db="EMBL/GenBank/DDBJ databases">
        <title>Identification and distribution of gene clusters putatively required for synthesis of sphingolipid metabolism inhibitors in phylogenetically diverse species of the filamentous fungus Fusarium.</title>
        <authorList>
            <person name="Kim H.-S."/>
            <person name="Busman M."/>
            <person name="Brown D.W."/>
            <person name="Divon H."/>
            <person name="Uhlig S."/>
            <person name="Proctor R.H."/>
        </authorList>
    </citation>
    <scope>NUCLEOTIDE SEQUENCE [LARGE SCALE GENOMIC DNA]</scope>
    <source>
        <strain evidence="12 13">NRRL 36939</strain>
    </source>
</reference>
<dbReference type="AlphaFoldDB" id="A0A8H5P0Y5"/>
<evidence type="ECO:0000256" key="2">
    <source>
        <dbReference type="ARBA" id="ARBA00004613"/>
    </source>
</evidence>
<keyword evidence="9" id="KW-0479">Metal-binding</keyword>
<dbReference type="InterPro" id="IPR008427">
    <property type="entry name" value="Extracellular_membr_CFEM_dom"/>
</dbReference>
<evidence type="ECO:0000256" key="1">
    <source>
        <dbReference type="ARBA" id="ARBA00004589"/>
    </source>
</evidence>
<evidence type="ECO:0000313" key="12">
    <source>
        <dbReference type="EMBL" id="KAF5582655.1"/>
    </source>
</evidence>
<dbReference type="EMBL" id="JAAOAS010000264">
    <property type="protein sequence ID" value="KAF5582655.1"/>
    <property type="molecule type" value="Genomic_DNA"/>
</dbReference>
<evidence type="ECO:0000256" key="3">
    <source>
        <dbReference type="ARBA" id="ARBA00010031"/>
    </source>
</evidence>
<comment type="similarity">
    <text evidence="3">Belongs to the RBT5 family.</text>
</comment>
<feature type="binding site" description="axial binding residue" evidence="9">
    <location>
        <position position="68"/>
    </location>
    <ligand>
        <name>heme</name>
        <dbReference type="ChEBI" id="CHEBI:30413"/>
    </ligand>
    <ligandPart>
        <name>Fe</name>
        <dbReference type="ChEBI" id="CHEBI:18248"/>
    </ligandPart>
</feature>
<comment type="subcellular location">
    <subcellularLocation>
        <location evidence="1">Membrane</location>
        <topology evidence="1">Lipid-anchor</topology>
        <topology evidence="1">GPI-anchor</topology>
    </subcellularLocation>
    <subcellularLocation>
        <location evidence="2">Secreted</location>
    </subcellularLocation>
</comment>
<dbReference type="GO" id="GO:0046872">
    <property type="term" value="F:metal ion binding"/>
    <property type="evidence" value="ECO:0007669"/>
    <property type="project" value="UniProtKB-UniRule"/>
</dbReference>
<evidence type="ECO:0000256" key="9">
    <source>
        <dbReference type="PROSITE-ProRule" id="PRU01356"/>
    </source>
</evidence>
<evidence type="ECO:0000256" key="5">
    <source>
        <dbReference type="ARBA" id="ARBA00022622"/>
    </source>
</evidence>
<comment type="caution">
    <text evidence="9">Lacks conserved residue(s) required for the propagation of feature annotation.</text>
</comment>
<feature type="disulfide bond" evidence="9">
    <location>
        <begin position="64"/>
        <end position="71"/>
    </location>
</feature>
<organism evidence="12 13">
    <name type="scientific">Fusarium pseudocircinatum</name>
    <dbReference type="NCBI Taxonomy" id="56676"/>
    <lineage>
        <taxon>Eukaryota</taxon>
        <taxon>Fungi</taxon>
        <taxon>Dikarya</taxon>
        <taxon>Ascomycota</taxon>
        <taxon>Pezizomycotina</taxon>
        <taxon>Sordariomycetes</taxon>
        <taxon>Hypocreomycetidae</taxon>
        <taxon>Hypocreales</taxon>
        <taxon>Nectriaceae</taxon>
        <taxon>Fusarium</taxon>
        <taxon>Fusarium fujikuroi species complex</taxon>
    </lineage>
</organism>
<protein>
    <recommendedName>
        <fullName evidence="11">CFEM domain-containing protein</fullName>
    </recommendedName>
</protein>
<dbReference type="OrthoDB" id="3766406at2759"/>
<feature type="signal peptide" evidence="10">
    <location>
        <begin position="1"/>
        <end position="24"/>
    </location>
</feature>
<name>A0A8H5P0Y5_9HYPO</name>
<dbReference type="GO" id="GO:0098552">
    <property type="term" value="C:side of membrane"/>
    <property type="evidence" value="ECO:0007669"/>
    <property type="project" value="UniProtKB-KW"/>
</dbReference>